<name>D0LR64_HALO1</name>
<organism evidence="4 5">
    <name type="scientific">Haliangium ochraceum (strain DSM 14365 / JCM 11303 / SMP-2)</name>
    <dbReference type="NCBI Taxonomy" id="502025"/>
    <lineage>
        <taxon>Bacteria</taxon>
        <taxon>Pseudomonadati</taxon>
        <taxon>Myxococcota</taxon>
        <taxon>Polyangia</taxon>
        <taxon>Haliangiales</taxon>
        <taxon>Kofleriaceae</taxon>
        <taxon>Haliangium</taxon>
    </lineage>
</organism>
<dbReference type="AlphaFoldDB" id="D0LR64"/>
<protein>
    <recommendedName>
        <fullName evidence="3">PKD domain-containing protein</fullName>
    </recommendedName>
</protein>
<feature type="compositionally biased region" description="Polar residues" evidence="1">
    <location>
        <begin position="48"/>
        <end position="57"/>
    </location>
</feature>
<feature type="domain" description="PKD" evidence="3">
    <location>
        <begin position="227"/>
        <end position="261"/>
    </location>
</feature>
<sequence>MSPRSLTALAFALAALAVAIAVLRGSAEPEASAPAVPGDAARTPVTPPQSSLSSTEATRPHLPGPALAAPELHALLREQAEPVAAAVSIADLSVTDGSSEIRLSEISAGAPIEVCAGRALELSAQVSRLPPGAIERWVWPGPGGAELHPGGVVAWRAPEEPGALRVLFQVCTDLGGRRVGVLAERALALAIRACAPDGDRDGPSGAVRLSAVPRGPGGFQFTVALAESADPVDADAVVDYAWSFGDGRELTSTSPTVRHDYPLDALVAADIGHLVARVHLRRASGRVDTAHTRVLLRADPGERERGAAELDIARPRLDAAGQRWLSAIAVRAHDGQPVDWQRLERVTRYDDERVDIAALAWDEVLDIEASLAGGGFRGHVVVPVASVGPEVKQIIDVLYGRGADGEEVSLSWSSFKRAPSP</sequence>
<evidence type="ECO:0000313" key="5">
    <source>
        <dbReference type="Proteomes" id="UP000001880"/>
    </source>
</evidence>
<accession>D0LR64</accession>
<evidence type="ECO:0000256" key="1">
    <source>
        <dbReference type="SAM" id="MobiDB-lite"/>
    </source>
</evidence>
<dbReference type="CDD" id="cd00146">
    <property type="entry name" value="PKD"/>
    <property type="match status" value="1"/>
</dbReference>
<feature type="chain" id="PRO_5003011472" description="PKD domain-containing protein" evidence="2">
    <location>
        <begin position="28"/>
        <end position="421"/>
    </location>
</feature>
<feature type="region of interest" description="Disordered" evidence="1">
    <location>
        <begin position="31"/>
        <end position="65"/>
    </location>
</feature>
<keyword evidence="5" id="KW-1185">Reference proteome</keyword>
<proteinExistence type="predicted"/>
<evidence type="ECO:0000313" key="4">
    <source>
        <dbReference type="EMBL" id="ACY15572.1"/>
    </source>
</evidence>
<dbReference type="OrthoDB" id="5520307at2"/>
<reference evidence="4 5" key="1">
    <citation type="journal article" date="2010" name="Stand. Genomic Sci.">
        <title>Complete genome sequence of Haliangium ochraceum type strain (SMP-2).</title>
        <authorList>
            <consortium name="US DOE Joint Genome Institute (JGI-PGF)"/>
            <person name="Ivanova N."/>
            <person name="Daum C."/>
            <person name="Lang E."/>
            <person name="Abt B."/>
            <person name="Kopitz M."/>
            <person name="Saunders E."/>
            <person name="Lapidus A."/>
            <person name="Lucas S."/>
            <person name="Glavina Del Rio T."/>
            <person name="Nolan M."/>
            <person name="Tice H."/>
            <person name="Copeland A."/>
            <person name="Cheng J.F."/>
            <person name="Chen F."/>
            <person name="Bruce D."/>
            <person name="Goodwin L."/>
            <person name="Pitluck S."/>
            <person name="Mavromatis K."/>
            <person name="Pati A."/>
            <person name="Mikhailova N."/>
            <person name="Chen A."/>
            <person name="Palaniappan K."/>
            <person name="Land M."/>
            <person name="Hauser L."/>
            <person name="Chang Y.J."/>
            <person name="Jeffries C.D."/>
            <person name="Detter J.C."/>
            <person name="Brettin T."/>
            <person name="Rohde M."/>
            <person name="Goker M."/>
            <person name="Bristow J."/>
            <person name="Markowitz V."/>
            <person name="Eisen J.A."/>
            <person name="Hugenholtz P."/>
            <person name="Kyrpides N.C."/>
            <person name="Klenk H.P."/>
        </authorList>
    </citation>
    <scope>NUCLEOTIDE SEQUENCE [LARGE SCALE GENOMIC DNA]</scope>
    <source>
        <strain evidence="5">DSM 14365 / CIP 107738 / JCM 11303 / AJ 13395 / SMP-2</strain>
    </source>
</reference>
<evidence type="ECO:0000259" key="3">
    <source>
        <dbReference type="PROSITE" id="PS50093"/>
    </source>
</evidence>
<dbReference type="PROSITE" id="PS50093">
    <property type="entry name" value="PKD"/>
    <property type="match status" value="1"/>
</dbReference>
<dbReference type="RefSeq" id="WP_012828172.1">
    <property type="nucleotide sequence ID" value="NC_013440.1"/>
</dbReference>
<dbReference type="HOGENOM" id="CLU_651759_0_0_7"/>
<keyword evidence="2" id="KW-0732">Signal</keyword>
<gene>
    <name evidence="4" type="ordered locus">Hoch_3066</name>
</gene>
<dbReference type="STRING" id="502025.Hoch_3066"/>
<dbReference type="Proteomes" id="UP000001880">
    <property type="component" value="Chromosome"/>
</dbReference>
<dbReference type="KEGG" id="hoh:Hoch_3066"/>
<feature type="signal peptide" evidence="2">
    <location>
        <begin position="1"/>
        <end position="27"/>
    </location>
</feature>
<evidence type="ECO:0000256" key="2">
    <source>
        <dbReference type="SAM" id="SignalP"/>
    </source>
</evidence>
<dbReference type="eggNOG" id="COG3291">
    <property type="taxonomic scope" value="Bacteria"/>
</dbReference>
<dbReference type="InterPro" id="IPR000601">
    <property type="entry name" value="PKD_dom"/>
</dbReference>
<dbReference type="EMBL" id="CP001804">
    <property type="protein sequence ID" value="ACY15572.1"/>
    <property type="molecule type" value="Genomic_DNA"/>
</dbReference>